<gene>
    <name evidence="1" type="ORF">HNP55_001691</name>
</gene>
<dbReference type="EMBL" id="JACHLP010000003">
    <property type="protein sequence ID" value="MBB4843172.1"/>
    <property type="molecule type" value="Genomic_DNA"/>
</dbReference>
<keyword evidence="2" id="KW-1185">Reference proteome</keyword>
<organism evidence="1 2">
    <name type="scientific">Roseateles oligotrophus</name>
    <dbReference type="NCBI Taxonomy" id="1769250"/>
    <lineage>
        <taxon>Bacteria</taxon>
        <taxon>Pseudomonadati</taxon>
        <taxon>Pseudomonadota</taxon>
        <taxon>Betaproteobacteria</taxon>
        <taxon>Burkholderiales</taxon>
        <taxon>Sphaerotilaceae</taxon>
        <taxon>Roseateles</taxon>
    </lineage>
</organism>
<sequence>MTQTTENDPAQLRADIHKSLTERMEWFMARYDVVKIYAFHPGSERVYLGDKANDVKGIGAHRSR</sequence>
<proteinExistence type="predicted"/>
<evidence type="ECO:0000313" key="2">
    <source>
        <dbReference type="Proteomes" id="UP000562027"/>
    </source>
</evidence>
<evidence type="ECO:0000313" key="1">
    <source>
        <dbReference type="EMBL" id="MBB4843172.1"/>
    </source>
</evidence>
<dbReference type="RefSeq" id="WP_184298205.1">
    <property type="nucleotide sequence ID" value="NZ_JACHLP010000003.1"/>
</dbReference>
<dbReference type="AlphaFoldDB" id="A0A840L926"/>
<dbReference type="Proteomes" id="UP000562027">
    <property type="component" value="Unassembled WGS sequence"/>
</dbReference>
<accession>A0A840L926</accession>
<comment type="caution">
    <text evidence="1">The sequence shown here is derived from an EMBL/GenBank/DDBJ whole genome shotgun (WGS) entry which is preliminary data.</text>
</comment>
<name>A0A840L926_9BURK</name>
<reference evidence="1 2" key="1">
    <citation type="submission" date="2020-08" db="EMBL/GenBank/DDBJ databases">
        <title>Functional genomics of gut bacteria from endangered species of beetles.</title>
        <authorList>
            <person name="Carlos-Shanley C."/>
        </authorList>
    </citation>
    <scope>NUCLEOTIDE SEQUENCE [LARGE SCALE GENOMIC DNA]</scope>
    <source>
        <strain evidence="1 2">S00239</strain>
    </source>
</reference>
<protein>
    <submittedName>
        <fullName evidence="1">Uncharacterized protein</fullName>
    </submittedName>
</protein>